<gene>
    <name evidence="2" type="ORF">OFY17_11810</name>
</gene>
<name>A0ABT2YUI6_9GAMM</name>
<comment type="caution">
    <text evidence="2">The sequence shown here is derived from an EMBL/GenBank/DDBJ whole genome shotgun (WGS) entry which is preliminary data.</text>
</comment>
<evidence type="ECO:0000313" key="3">
    <source>
        <dbReference type="Proteomes" id="UP001209713"/>
    </source>
</evidence>
<evidence type="ECO:0000256" key="1">
    <source>
        <dbReference type="SAM" id="Phobius"/>
    </source>
</evidence>
<keyword evidence="3" id="KW-1185">Reference proteome</keyword>
<sequence>MTEISSNIKWILRLEGAAVLLLSCLVYFKLSADWLLFMWLFLIPDFTLLGYLISNKTGAVLYNLTHSLLGPAICLAIGLIFNNEISISIGLIWTAHVGFDRALGYGLKYTNGFRYTHLGKIGR</sequence>
<protein>
    <submittedName>
        <fullName evidence="2">DUF4260 domain-containing protein</fullName>
    </submittedName>
</protein>
<dbReference type="EMBL" id="JAOVZB010000005">
    <property type="protein sequence ID" value="MCV2403558.1"/>
    <property type="molecule type" value="Genomic_DNA"/>
</dbReference>
<dbReference type="RefSeq" id="WP_263530937.1">
    <property type="nucleotide sequence ID" value="NZ_JAOVZB010000005.1"/>
</dbReference>
<keyword evidence="1" id="KW-1133">Transmembrane helix</keyword>
<proteinExistence type="predicted"/>
<organism evidence="2 3">
    <name type="scientific">Marinomonas sargassi</name>
    <dbReference type="NCBI Taxonomy" id="2984494"/>
    <lineage>
        <taxon>Bacteria</taxon>
        <taxon>Pseudomonadati</taxon>
        <taxon>Pseudomonadota</taxon>
        <taxon>Gammaproteobacteria</taxon>
        <taxon>Oceanospirillales</taxon>
        <taxon>Oceanospirillaceae</taxon>
        <taxon>Marinomonas</taxon>
    </lineage>
</organism>
<evidence type="ECO:0000313" key="2">
    <source>
        <dbReference type="EMBL" id="MCV2403558.1"/>
    </source>
</evidence>
<dbReference type="InterPro" id="IPR025356">
    <property type="entry name" value="DUF4260"/>
</dbReference>
<accession>A0ABT2YUI6</accession>
<keyword evidence="1" id="KW-0812">Transmembrane</keyword>
<dbReference type="Pfam" id="PF14079">
    <property type="entry name" value="DUF4260"/>
    <property type="match status" value="1"/>
</dbReference>
<keyword evidence="1" id="KW-0472">Membrane</keyword>
<feature type="transmembrane region" description="Helical" evidence="1">
    <location>
        <begin position="60"/>
        <end position="81"/>
    </location>
</feature>
<reference evidence="2 3" key="1">
    <citation type="submission" date="2022-10" db="EMBL/GenBank/DDBJ databases">
        <title>Marinomonas transparenta sp. nov. and Marinomonas sargassi sp. nov., isolated from marine alga (Sargassum natans (L.) Gaillon).</title>
        <authorList>
            <person name="Wang Y."/>
        </authorList>
    </citation>
    <scope>NUCLEOTIDE SEQUENCE [LARGE SCALE GENOMIC DNA]</scope>
    <source>
        <strain evidence="2 3">C2222</strain>
    </source>
</reference>
<dbReference type="Proteomes" id="UP001209713">
    <property type="component" value="Unassembled WGS sequence"/>
</dbReference>